<reference evidence="8" key="1">
    <citation type="submission" date="2022-10" db="EMBL/GenBank/DDBJ databases">
        <authorList>
            <person name="Yu W.X."/>
        </authorList>
    </citation>
    <scope>NUCLEOTIDE SEQUENCE</scope>
    <source>
        <strain evidence="8">AAT</strain>
    </source>
</reference>
<dbReference type="InterPro" id="IPR000086">
    <property type="entry name" value="NUDIX_hydrolase_dom"/>
</dbReference>
<dbReference type="Gene3D" id="3.90.79.10">
    <property type="entry name" value="Nucleoside Triphosphate Pyrophosphohydrolase"/>
    <property type="match status" value="1"/>
</dbReference>
<proteinExistence type="predicted"/>
<keyword evidence="9" id="KW-1185">Reference proteome</keyword>
<protein>
    <submittedName>
        <fullName evidence="8">CoA pyrophosphatase</fullName>
    </submittedName>
</protein>
<dbReference type="SUPFAM" id="SSF55811">
    <property type="entry name" value="Nudix"/>
    <property type="match status" value="1"/>
</dbReference>
<dbReference type="AlphaFoldDB" id="A0AAE3M8C4"/>
<dbReference type="PROSITE" id="PS51462">
    <property type="entry name" value="NUDIX"/>
    <property type="match status" value="1"/>
</dbReference>
<evidence type="ECO:0000256" key="2">
    <source>
        <dbReference type="ARBA" id="ARBA00001946"/>
    </source>
</evidence>
<dbReference type="Proteomes" id="UP001209229">
    <property type="component" value="Unassembled WGS sequence"/>
</dbReference>
<name>A0AAE3M8C4_9BACT</name>
<dbReference type="PANTHER" id="PTHR12992">
    <property type="entry name" value="NUDIX HYDROLASE"/>
    <property type="match status" value="1"/>
</dbReference>
<accession>A0AAE3M8C4</accession>
<dbReference type="PANTHER" id="PTHR12992:SF11">
    <property type="entry name" value="MITOCHONDRIAL COENZYME A DIPHOSPHATASE NUDT8"/>
    <property type="match status" value="1"/>
</dbReference>
<keyword evidence="3" id="KW-0479">Metal-binding</keyword>
<evidence type="ECO:0000256" key="6">
    <source>
        <dbReference type="ARBA" id="ARBA00023211"/>
    </source>
</evidence>
<dbReference type="InterPro" id="IPR045121">
    <property type="entry name" value="CoAse"/>
</dbReference>
<organism evidence="8 9">
    <name type="scientific">Plebeiibacterium sediminum</name>
    <dbReference type="NCBI Taxonomy" id="2992112"/>
    <lineage>
        <taxon>Bacteria</taxon>
        <taxon>Pseudomonadati</taxon>
        <taxon>Bacteroidota</taxon>
        <taxon>Bacteroidia</taxon>
        <taxon>Marinilabiliales</taxon>
        <taxon>Marinilabiliaceae</taxon>
        <taxon>Plebeiibacterium</taxon>
    </lineage>
</organism>
<sequence length="226" mass="25621">MYTNFIEVLRKELKGDLPGEMAQLKMSPNVRFTGNIQPNKTETRQSAVLILLYPKNNSLYIPFIQRPRYNGAHSGQISLPGGKAELGDVDYMQTALRETHEEIGVNIADIDIIGQLSPIFIPNSNFNVYPYIGYINYIPEFKPDTYEVESIIEAPLSQILNPNNIDFFEKEKNGIQIKAPYFNINKNIIWGATAMILSEFIEVIKSPKNSPTPLDSYNVHNAQESH</sequence>
<evidence type="ECO:0000256" key="1">
    <source>
        <dbReference type="ARBA" id="ARBA00001936"/>
    </source>
</evidence>
<comment type="cofactor">
    <cofactor evidence="1">
        <name>Mn(2+)</name>
        <dbReference type="ChEBI" id="CHEBI:29035"/>
    </cofactor>
</comment>
<feature type="domain" description="Nudix hydrolase" evidence="7">
    <location>
        <begin position="43"/>
        <end position="181"/>
    </location>
</feature>
<evidence type="ECO:0000256" key="3">
    <source>
        <dbReference type="ARBA" id="ARBA00022723"/>
    </source>
</evidence>
<dbReference type="CDD" id="cd03426">
    <property type="entry name" value="NUDIX_CoAse_Nudt7"/>
    <property type="match status" value="1"/>
</dbReference>
<dbReference type="GO" id="GO:0046872">
    <property type="term" value="F:metal ion binding"/>
    <property type="evidence" value="ECO:0007669"/>
    <property type="project" value="UniProtKB-KW"/>
</dbReference>
<dbReference type="EMBL" id="JAPDPJ010000068">
    <property type="protein sequence ID" value="MCW3788856.1"/>
    <property type="molecule type" value="Genomic_DNA"/>
</dbReference>
<keyword evidence="6" id="KW-0464">Manganese</keyword>
<gene>
    <name evidence="8" type="ORF">OM075_20465</name>
</gene>
<keyword evidence="5" id="KW-0460">Magnesium</keyword>
<evidence type="ECO:0000256" key="4">
    <source>
        <dbReference type="ARBA" id="ARBA00022801"/>
    </source>
</evidence>
<evidence type="ECO:0000259" key="7">
    <source>
        <dbReference type="PROSITE" id="PS51462"/>
    </source>
</evidence>
<evidence type="ECO:0000313" key="8">
    <source>
        <dbReference type="EMBL" id="MCW3788856.1"/>
    </source>
</evidence>
<dbReference type="InterPro" id="IPR015797">
    <property type="entry name" value="NUDIX_hydrolase-like_dom_sf"/>
</dbReference>
<dbReference type="GO" id="GO:0010945">
    <property type="term" value="F:coenzyme A diphosphatase activity"/>
    <property type="evidence" value="ECO:0007669"/>
    <property type="project" value="InterPro"/>
</dbReference>
<comment type="cofactor">
    <cofactor evidence="2">
        <name>Mg(2+)</name>
        <dbReference type="ChEBI" id="CHEBI:18420"/>
    </cofactor>
</comment>
<keyword evidence="4" id="KW-0378">Hydrolase</keyword>
<comment type="caution">
    <text evidence="8">The sequence shown here is derived from an EMBL/GenBank/DDBJ whole genome shotgun (WGS) entry which is preliminary data.</text>
</comment>
<dbReference type="RefSeq" id="WP_301192412.1">
    <property type="nucleotide sequence ID" value="NZ_JAPDPJ010000068.1"/>
</dbReference>
<dbReference type="Pfam" id="PF00293">
    <property type="entry name" value="NUDIX"/>
    <property type="match status" value="1"/>
</dbReference>
<evidence type="ECO:0000256" key="5">
    <source>
        <dbReference type="ARBA" id="ARBA00022842"/>
    </source>
</evidence>
<evidence type="ECO:0000313" key="9">
    <source>
        <dbReference type="Proteomes" id="UP001209229"/>
    </source>
</evidence>